<keyword evidence="1" id="KW-1133">Transmembrane helix</keyword>
<accession>A0A5C1YLX8</accession>
<reference evidence="3 4" key="1">
    <citation type="submission" date="2019-09" db="EMBL/GenBank/DDBJ databases">
        <title>Genome sequencing of strain KACC 19306.</title>
        <authorList>
            <person name="Heo J."/>
            <person name="Kim S.-J."/>
            <person name="Kim J.-S."/>
            <person name="Hong S.-B."/>
            <person name="Kwon S.-W."/>
        </authorList>
    </citation>
    <scope>NUCLEOTIDE SEQUENCE [LARGE SCALE GENOMIC DNA]</scope>
    <source>
        <strain evidence="3 4">KACC 19306</strain>
    </source>
</reference>
<dbReference type="Proteomes" id="UP000324678">
    <property type="component" value="Chromosome"/>
</dbReference>
<evidence type="ECO:0000313" key="3">
    <source>
        <dbReference type="EMBL" id="QEO16209.1"/>
    </source>
</evidence>
<dbReference type="Gene3D" id="2.60.40.10">
    <property type="entry name" value="Immunoglobulins"/>
    <property type="match status" value="1"/>
</dbReference>
<protein>
    <submittedName>
        <fullName evidence="3">DUF916 domain-containing protein</fullName>
    </submittedName>
</protein>
<keyword evidence="2" id="KW-0732">Signal</keyword>
<keyword evidence="1" id="KW-0812">Transmembrane</keyword>
<feature type="signal peptide" evidence="2">
    <location>
        <begin position="1"/>
        <end position="37"/>
    </location>
</feature>
<feature type="transmembrane region" description="Helical" evidence="1">
    <location>
        <begin position="308"/>
        <end position="332"/>
    </location>
</feature>
<keyword evidence="4" id="KW-1185">Reference proteome</keyword>
<dbReference type="InterPro" id="IPR006311">
    <property type="entry name" value="TAT_signal"/>
</dbReference>
<evidence type="ECO:0000256" key="2">
    <source>
        <dbReference type="SAM" id="SignalP"/>
    </source>
</evidence>
<evidence type="ECO:0000313" key="4">
    <source>
        <dbReference type="Proteomes" id="UP000324678"/>
    </source>
</evidence>
<dbReference type="InterPro" id="IPR013783">
    <property type="entry name" value="Ig-like_fold"/>
</dbReference>
<evidence type="ECO:0000256" key="1">
    <source>
        <dbReference type="SAM" id="Phobius"/>
    </source>
</evidence>
<feature type="chain" id="PRO_5022902682" evidence="2">
    <location>
        <begin position="38"/>
        <end position="366"/>
    </location>
</feature>
<proteinExistence type="predicted"/>
<keyword evidence="1" id="KW-0472">Membrane</keyword>
<dbReference type="OrthoDB" id="4336304at2"/>
<dbReference type="EMBL" id="CP043505">
    <property type="protein sequence ID" value="QEO16209.1"/>
    <property type="molecule type" value="Genomic_DNA"/>
</dbReference>
<dbReference type="KEGG" id="ail:FLP10_11060"/>
<dbReference type="PROSITE" id="PS51318">
    <property type="entry name" value="TAT"/>
    <property type="match status" value="1"/>
</dbReference>
<dbReference type="GO" id="GO:0005975">
    <property type="term" value="P:carbohydrate metabolic process"/>
    <property type="evidence" value="ECO:0007669"/>
    <property type="project" value="UniProtKB-ARBA"/>
</dbReference>
<gene>
    <name evidence="3" type="ORF">FLP10_11060</name>
</gene>
<organism evidence="3 4">
    <name type="scientific">Agromyces intestinalis</name>
    <dbReference type="NCBI Taxonomy" id="2592652"/>
    <lineage>
        <taxon>Bacteria</taxon>
        <taxon>Bacillati</taxon>
        <taxon>Actinomycetota</taxon>
        <taxon>Actinomycetes</taxon>
        <taxon>Micrococcales</taxon>
        <taxon>Microbacteriaceae</taxon>
        <taxon>Agromyces</taxon>
    </lineage>
</organism>
<dbReference type="AlphaFoldDB" id="A0A5C1YLX8"/>
<sequence length="366" mass="37559">MLRTAGRPSRAAAIAFSALFAALLAAGSLAGATAASADEAAPEGAVTWGVRTASNALGTARDNFAYAVDPGVAVDDALVVTNHDDVPLALDLYAADAFTTTAGQLDVLARDTASNDAGTWISLDRESLELAPGESAEVPFTVAVPDDATPGDYAAGIITSLDRPADAAGITVDRRLGIRVQLRVGGVLDPSLSIEGLHVDYAGTFNPFGTGSATVEFTVRNSGNVRLAAGQAVAIAGPFGMLRTDAIGVPELPELLPGETWPVTVPVDGVFPAFWVTASATLSPRIPAIDETTVPPAVAPVTSESGTWAVPWALLGLVLLVAAAAVAASLLGRRARRLRAEREEARVQAAVEQALRERETTPPLVG</sequence>
<name>A0A5C1YLX8_9MICO</name>